<organism evidence="2 3">
    <name type="scientific">Drechmeria coniospora</name>
    <name type="common">Nematophagous fungus</name>
    <name type="synonym">Meria coniospora</name>
    <dbReference type="NCBI Taxonomy" id="98403"/>
    <lineage>
        <taxon>Eukaryota</taxon>
        <taxon>Fungi</taxon>
        <taxon>Dikarya</taxon>
        <taxon>Ascomycota</taxon>
        <taxon>Pezizomycotina</taxon>
        <taxon>Sordariomycetes</taxon>
        <taxon>Hypocreomycetidae</taxon>
        <taxon>Hypocreales</taxon>
        <taxon>Ophiocordycipitaceae</taxon>
        <taxon>Drechmeria</taxon>
    </lineage>
</organism>
<feature type="chain" id="PRO_5007580666" evidence="1">
    <location>
        <begin position="21"/>
        <end position="207"/>
    </location>
</feature>
<name>A0A151GLK8_DRECN</name>
<protein>
    <submittedName>
        <fullName evidence="2">Uncharacterized protein</fullName>
    </submittedName>
</protein>
<feature type="signal peptide" evidence="1">
    <location>
        <begin position="1"/>
        <end position="20"/>
    </location>
</feature>
<gene>
    <name evidence="2" type="ORF">DCS_04989</name>
</gene>
<keyword evidence="1" id="KW-0732">Signal</keyword>
<dbReference type="InParanoid" id="A0A151GLK8"/>
<comment type="caution">
    <text evidence="2">The sequence shown here is derived from an EMBL/GenBank/DDBJ whole genome shotgun (WGS) entry which is preliminary data.</text>
</comment>
<sequence length="207" mass="22925">MKFINAIVLATVACASGGSALVPSTGKSIDNSTTLPDGDSSPIFNAIEEILNSTALASTKLDATTNATYEVIEDIVDEFTYHVDKSSSLKIQQSANLTDSHIPKLLQLLNHVDGASYSLLLALYNKRDSINENGDCDCVNTWIRYFRESYKIMDKSIVSKTPEKHRNRVGRQFWRMYARMTRFSLGFSPMWATGCTNVEAPLISTDP</sequence>
<evidence type="ECO:0000256" key="1">
    <source>
        <dbReference type="SAM" id="SignalP"/>
    </source>
</evidence>
<proteinExistence type="predicted"/>
<evidence type="ECO:0000313" key="3">
    <source>
        <dbReference type="Proteomes" id="UP000076580"/>
    </source>
</evidence>
<accession>A0A151GLK8</accession>
<reference evidence="2 3" key="1">
    <citation type="journal article" date="2016" name="Sci. Rep.">
        <title>Insights into Adaptations to a Near-Obligate Nematode Endoparasitic Lifestyle from the Finished Genome of Drechmeria coniospora.</title>
        <authorList>
            <person name="Zhang L."/>
            <person name="Zhou Z."/>
            <person name="Guo Q."/>
            <person name="Fokkens L."/>
            <person name="Miskei M."/>
            <person name="Pocsi I."/>
            <person name="Zhang W."/>
            <person name="Chen M."/>
            <person name="Wang L."/>
            <person name="Sun Y."/>
            <person name="Donzelli B.G."/>
            <person name="Gibson D.M."/>
            <person name="Nelson D.R."/>
            <person name="Luo J.G."/>
            <person name="Rep M."/>
            <person name="Liu H."/>
            <person name="Yang S."/>
            <person name="Wang J."/>
            <person name="Krasnoff S.B."/>
            <person name="Xu Y."/>
            <person name="Molnar I."/>
            <person name="Lin M."/>
        </authorList>
    </citation>
    <scope>NUCLEOTIDE SEQUENCE [LARGE SCALE GENOMIC DNA]</scope>
    <source>
        <strain evidence="2 3">ARSEF 6962</strain>
    </source>
</reference>
<dbReference type="GeneID" id="63717632"/>
<dbReference type="RefSeq" id="XP_040657328.1">
    <property type="nucleotide sequence ID" value="XM_040802295.1"/>
</dbReference>
<keyword evidence="3" id="KW-1185">Reference proteome</keyword>
<evidence type="ECO:0000313" key="2">
    <source>
        <dbReference type="EMBL" id="KYK57976.1"/>
    </source>
</evidence>
<dbReference type="EMBL" id="LAYC01000002">
    <property type="protein sequence ID" value="KYK57976.1"/>
    <property type="molecule type" value="Genomic_DNA"/>
</dbReference>
<dbReference type="AlphaFoldDB" id="A0A151GLK8"/>
<dbReference type="Proteomes" id="UP000076580">
    <property type="component" value="Chromosome 02"/>
</dbReference>